<evidence type="ECO:0000313" key="2">
    <source>
        <dbReference type="Proteomes" id="UP001557470"/>
    </source>
</evidence>
<comment type="caution">
    <text evidence="1">The sequence shown here is derived from an EMBL/GenBank/DDBJ whole genome shotgun (WGS) entry which is preliminary data.</text>
</comment>
<organism evidence="1 2">
    <name type="scientific">Umbra pygmaea</name>
    <name type="common">Eastern mudminnow</name>
    <dbReference type="NCBI Taxonomy" id="75934"/>
    <lineage>
        <taxon>Eukaryota</taxon>
        <taxon>Metazoa</taxon>
        <taxon>Chordata</taxon>
        <taxon>Craniata</taxon>
        <taxon>Vertebrata</taxon>
        <taxon>Euteleostomi</taxon>
        <taxon>Actinopterygii</taxon>
        <taxon>Neopterygii</taxon>
        <taxon>Teleostei</taxon>
        <taxon>Protacanthopterygii</taxon>
        <taxon>Esociformes</taxon>
        <taxon>Umbridae</taxon>
        <taxon>Umbra</taxon>
    </lineage>
</organism>
<protein>
    <submittedName>
        <fullName evidence="1">Uncharacterized protein</fullName>
    </submittedName>
</protein>
<reference evidence="1 2" key="1">
    <citation type="submission" date="2024-06" db="EMBL/GenBank/DDBJ databases">
        <authorList>
            <person name="Pan Q."/>
            <person name="Wen M."/>
            <person name="Jouanno E."/>
            <person name="Zahm M."/>
            <person name="Klopp C."/>
            <person name="Cabau C."/>
            <person name="Louis A."/>
            <person name="Berthelot C."/>
            <person name="Parey E."/>
            <person name="Roest Crollius H."/>
            <person name="Montfort J."/>
            <person name="Robinson-Rechavi M."/>
            <person name="Bouchez O."/>
            <person name="Lampietro C."/>
            <person name="Lopez Roques C."/>
            <person name="Donnadieu C."/>
            <person name="Postlethwait J."/>
            <person name="Bobe J."/>
            <person name="Verreycken H."/>
            <person name="Guiguen Y."/>
        </authorList>
    </citation>
    <scope>NUCLEOTIDE SEQUENCE [LARGE SCALE GENOMIC DNA]</scope>
    <source>
        <strain evidence="1">Up_M1</strain>
        <tissue evidence="1">Testis</tissue>
    </source>
</reference>
<proteinExistence type="predicted"/>
<accession>A0ABD0WA23</accession>
<dbReference type="AlphaFoldDB" id="A0ABD0WA23"/>
<dbReference type="EMBL" id="JAGEUA010000008">
    <property type="protein sequence ID" value="KAL0968050.1"/>
    <property type="molecule type" value="Genomic_DNA"/>
</dbReference>
<dbReference type="Proteomes" id="UP001557470">
    <property type="component" value="Unassembled WGS sequence"/>
</dbReference>
<sequence>MSGKRTSAKIPALIDREKVVVTNTGKAEVLGRAFAAVRSGDNLSDVHKQQKARALRENEDVKEKREDGYRVTDVKAVMVV</sequence>
<evidence type="ECO:0000313" key="1">
    <source>
        <dbReference type="EMBL" id="KAL0968050.1"/>
    </source>
</evidence>
<keyword evidence="2" id="KW-1185">Reference proteome</keyword>
<gene>
    <name evidence="1" type="ORF">UPYG_G00261640</name>
</gene>
<name>A0ABD0WA23_UMBPY</name>